<dbReference type="Proteomes" id="UP000814140">
    <property type="component" value="Unassembled WGS sequence"/>
</dbReference>
<name>A0ACB8SQF0_9AGAM</name>
<reference evidence="1" key="2">
    <citation type="journal article" date="2022" name="New Phytol.">
        <title>Evolutionary transition to the ectomycorrhizal habit in the genomes of a hyperdiverse lineage of mushroom-forming fungi.</title>
        <authorList>
            <person name="Looney B."/>
            <person name="Miyauchi S."/>
            <person name="Morin E."/>
            <person name="Drula E."/>
            <person name="Courty P.E."/>
            <person name="Kohler A."/>
            <person name="Kuo A."/>
            <person name="LaButti K."/>
            <person name="Pangilinan J."/>
            <person name="Lipzen A."/>
            <person name="Riley R."/>
            <person name="Andreopoulos W."/>
            <person name="He G."/>
            <person name="Johnson J."/>
            <person name="Nolan M."/>
            <person name="Tritt A."/>
            <person name="Barry K.W."/>
            <person name="Grigoriev I.V."/>
            <person name="Nagy L.G."/>
            <person name="Hibbett D."/>
            <person name="Henrissat B."/>
            <person name="Matheny P.B."/>
            <person name="Labbe J."/>
            <person name="Martin F.M."/>
        </authorList>
    </citation>
    <scope>NUCLEOTIDE SEQUENCE</scope>
    <source>
        <strain evidence="1">HHB10654</strain>
    </source>
</reference>
<comment type="caution">
    <text evidence="1">The sequence shown here is derived from an EMBL/GenBank/DDBJ whole genome shotgun (WGS) entry which is preliminary data.</text>
</comment>
<reference evidence="1" key="1">
    <citation type="submission" date="2021-03" db="EMBL/GenBank/DDBJ databases">
        <authorList>
            <consortium name="DOE Joint Genome Institute"/>
            <person name="Ahrendt S."/>
            <person name="Looney B.P."/>
            <person name="Miyauchi S."/>
            <person name="Morin E."/>
            <person name="Drula E."/>
            <person name="Courty P.E."/>
            <person name="Chicoki N."/>
            <person name="Fauchery L."/>
            <person name="Kohler A."/>
            <person name="Kuo A."/>
            <person name="Labutti K."/>
            <person name="Pangilinan J."/>
            <person name="Lipzen A."/>
            <person name="Riley R."/>
            <person name="Andreopoulos W."/>
            <person name="He G."/>
            <person name="Johnson J."/>
            <person name="Barry K.W."/>
            <person name="Grigoriev I.V."/>
            <person name="Nagy L."/>
            <person name="Hibbett D."/>
            <person name="Henrissat B."/>
            <person name="Matheny P.B."/>
            <person name="Labbe J."/>
            <person name="Martin F."/>
        </authorList>
    </citation>
    <scope>NUCLEOTIDE SEQUENCE</scope>
    <source>
        <strain evidence="1">HHB10654</strain>
    </source>
</reference>
<gene>
    <name evidence="1" type="ORF">BV25DRAFT_1829896</name>
</gene>
<dbReference type="EMBL" id="MU277233">
    <property type="protein sequence ID" value="KAI0058655.1"/>
    <property type="molecule type" value="Genomic_DNA"/>
</dbReference>
<keyword evidence="2" id="KW-1185">Reference proteome</keyword>
<sequence length="286" mass="32425">MAELVDSMLDLLRRLPPTKIEDNVSALVQISPDYADDLLGNVDQPLKLKVDKATGKEYLACDYNRDGESYRSPWSNEYDPPIDDGTVPSPKLRKLEIAANEAFDMYREMYFEGGVSSVFLWDLDDGGFAGVVLLKKTLSPALPSEPSGSWDSIHVFEAAERGRQSHYKLTSTIMLQLITRRESSDGRANNTTGKDGDAWKHDGEVSLSGSMTRQAEQDHPIQDSTSHITNMGRMIEDQEIKMRNLLQEVYFGKTRDVVFDLRSMEDLEKARRQRELQKELVGFIKR</sequence>
<accession>A0ACB8SQF0</accession>
<protein>
    <submittedName>
        <fullName evidence="1">F-actin capping protein beta subunit</fullName>
    </submittedName>
</protein>
<evidence type="ECO:0000313" key="2">
    <source>
        <dbReference type="Proteomes" id="UP000814140"/>
    </source>
</evidence>
<evidence type="ECO:0000313" key="1">
    <source>
        <dbReference type="EMBL" id="KAI0058655.1"/>
    </source>
</evidence>
<organism evidence="1 2">
    <name type="scientific">Artomyces pyxidatus</name>
    <dbReference type="NCBI Taxonomy" id="48021"/>
    <lineage>
        <taxon>Eukaryota</taxon>
        <taxon>Fungi</taxon>
        <taxon>Dikarya</taxon>
        <taxon>Basidiomycota</taxon>
        <taxon>Agaricomycotina</taxon>
        <taxon>Agaricomycetes</taxon>
        <taxon>Russulales</taxon>
        <taxon>Auriscalpiaceae</taxon>
        <taxon>Artomyces</taxon>
    </lineage>
</organism>
<proteinExistence type="predicted"/>